<protein>
    <submittedName>
        <fullName evidence="2">Uncharacterized protein</fullName>
    </submittedName>
</protein>
<dbReference type="OrthoDB" id="10247151at2759"/>
<proteinExistence type="predicted"/>
<sequence>MFARAVLEAAAIKARKFGITTDTKGFEPLQGSRLHSQINEFPKSREELIATAITDWKGLSNVRSIKPDGGVKAELLFESGEEVEKAENPMAFNKHEEARKYLAEKADWRRIVFVSPYSKNRTLWIVHQEEKPEKAFFTISNFIAEAEGVAYQGEEWALSLTNESTFEPMELSSGARAEESEITRSLQAVVAIKDLKRDIEPEGEEWRLVRKGPFKRLREDNDEINEDLQFDKMPWRLRQTWDDWASLKNEGIEEKWKAVDETKIIGSGFWASLAIEKVRKNITRAKADYERPNFEDKDWLTDLMEAGMEALQSMTARISSRELSPEKMAEKIEKAKDIFPALADRCNAQNGWITLKENQSTEWANKRPKNQQTGICDVLGDWQEQDEQAQAWTPLTRLLSTILLDLTYRQLRTQIRKSLTTKCESIGMQWNVNQGRLTDRTFIQKWVRKTIEKCQEPTATTKIEIVGEGQEHKIIWIPGKQDSQIWVFNLGEKPKKRHKMQLTRMAMHLRIHGDEAEALEKLANSEWKQNDVKKCLETFRASRNHVENDVIMIKRSAPAPAIRTLSQTIEAMTIEAKRQAPGSNSKLESVLVNLTGGWCWAAGGQMNFIQQPVDFQQTWMANRYKLVAPPRPCKRRRAGNNLLEVGIASDEWAKRAIEVNSRMTEALVHPGARYAEDEVRIEDFDSEEEAWKASISLTGGDISQIEAIREAISKIKKPVKKRDRLEDLTSRGLIIYAVRERPNLEKLQATLCGKQQQNDFVEEIMGRINKEQPENWIELAELLEGDKPQERGLTILMPQQEHADKLAEALLQVGACTIQLVTLDRSRCKENKTQPWLWKCFSNTGSPDRPESNYTPSWAHPKAVEKMAKTLERLSKEEVWTGNERQAARGVKTWEDLASIEGAELVPDAACTFYLREVHLDGIKAAQHLLELPATAEDFFPPQSKTVGKYAERERGQSGATISAERGARKRRRQGSAANNQAGQNQRKRPIRNELRKLESEKRL</sequence>
<evidence type="ECO:0000313" key="2">
    <source>
        <dbReference type="EMBL" id="CBY11129.1"/>
    </source>
</evidence>
<dbReference type="InParanoid" id="E4XMC2"/>
<evidence type="ECO:0000256" key="1">
    <source>
        <dbReference type="SAM" id="MobiDB-lite"/>
    </source>
</evidence>
<dbReference type="EMBL" id="FN653076">
    <property type="protein sequence ID" value="CBY11129.1"/>
    <property type="molecule type" value="Genomic_DNA"/>
</dbReference>
<feature type="region of interest" description="Disordered" evidence="1">
    <location>
        <begin position="949"/>
        <end position="1004"/>
    </location>
</feature>
<dbReference type="Proteomes" id="UP000001307">
    <property type="component" value="Unassembled WGS sequence"/>
</dbReference>
<organism evidence="2">
    <name type="scientific">Oikopleura dioica</name>
    <name type="common">Tunicate</name>
    <dbReference type="NCBI Taxonomy" id="34765"/>
    <lineage>
        <taxon>Eukaryota</taxon>
        <taxon>Metazoa</taxon>
        <taxon>Chordata</taxon>
        <taxon>Tunicata</taxon>
        <taxon>Appendicularia</taxon>
        <taxon>Copelata</taxon>
        <taxon>Oikopleuridae</taxon>
        <taxon>Oikopleura</taxon>
    </lineage>
</organism>
<evidence type="ECO:0000313" key="3">
    <source>
        <dbReference type="Proteomes" id="UP000001307"/>
    </source>
</evidence>
<accession>E4XMC2</accession>
<gene>
    <name evidence="2" type="ORF">GSOID_T00015309001</name>
</gene>
<reference evidence="2" key="1">
    <citation type="journal article" date="2010" name="Science">
        <title>Plasticity of animal genome architecture unmasked by rapid evolution of a pelagic tunicate.</title>
        <authorList>
            <person name="Denoeud F."/>
            <person name="Henriet S."/>
            <person name="Mungpakdee S."/>
            <person name="Aury J.M."/>
            <person name="Da Silva C."/>
            <person name="Brinkmann H."/>
            <person name="Mikhaleva J."/>
            <person name="Olsen L.C."/>
            <person name="Jubin C."/>
            <person name="Canestro C."/>
            <person name="Bouquet J.M."/>
            <person name="Danks G."/>
            <person name="Poulain J."/>
            <person name="Campsteijn C."/>
            <person name="Adamski M."/>
            <person name="Cross I."/>
            <person name="Yadetie F."/>
            <person name="Muffato M."/>
            <person name="Louis A."/>
            <person name="Butcher S."/>
            <person name="Tsagkogeorga G."/>
            <person name="Konrad A."/>
            <person name="Singh S."/>
            <person name="Jensen M.F."/>
            <person name="Cong E.H."/>
            <person name="Eikeseth-Otteraa H."/>
            <person name="Noel B."/>
            <person name="Anthouard V."/>
            <person name="Porcel B.M."/>
            <person name="Kachouri-Lafond R."/>
            <person name="Nishino A."/>
            <person name="Ugolini M."/>
            <person name="Chourrout P."/>
            <person name="Nishida H."/>
            <person name="Aasland R."/>
            <person name="Huzurbazar S."/>
            <person name="Westhof E."/>
            <person name="Delsuc F."/>
            <person name="Lehrach H."/>
            <person name="Reinhardt R."/>
            <person name="Weissenbach J."/>
            <person name="Roy S.W."/>
            <person name="Artiguenave F."/>
            <person name="Postlethwait J.H."/>
            <person name="Manak J.R."/>
            <person name="Thompson E.M."/>
            <person name="Jaillon O."/>
            <person name="Du Pasquier L."/>
            <person name="Boudinot P."/>
            <person name="Liberles D.A."/>
            <person name="Volff J.N."/>
            <person name="Philippe H."/>
            <person name="Lenhard B."/>
            <person name="Roest Crollius H."/>
            <person name="Wincker P."/>
            <person name="Chourrout D."/>
        </authorList>
    </citation>
    <scope>NUCLEOTIDE SEQUENCE [LARGE SCALE GENOMIC DNA]</scope>
</reference>
<keyword evidence="3" id="KW-1185">Reference proteome</keyword>
<feature type="compositionally biased region" description="Polar residues" evidence="1">
    <location>
        <begin position="976"/>
        <end position="985"/>
    </location>
</feature>
<name>E4XMC2_OIKDI</name>
<dbReference type="AlphaFoldDB" id="E4XMC2"/>
<feature type="compositionally biased region" description="Basic and acidic residues" evidence="1">
    <location>
        <begin position="991"/>
        <end position="1004"/>
    </location>
</feature>